<name>A0A699XMZ3_TANCI</name>
<dbReference type="EMBL" id="BKCJ011862390">
    <property type="protein sequence ID" value="GFD59226.1"/>
    <property type="molecule type" value="Genomic_DNA"/>
</dbReference>
<accession>A0A699XMZ3</accession>
<reference evidence="1" key="1">
    <citation type="journal article" date="2019" name="Sci. Rep.">
        <title>Draft genome of Tanacetum cinerariifolium, the natural source of mosquito coil.</title>
        <authorList>
            <person name="Yamashiro T."/>
            <person name="Shiraishi A."/>
            <person name="Satake H."/>
            <person name="Nakayama K."/>
        </authorList>
    </citation>
    <scope>NUCLEOTIDE SEQUENCE</scope>
</reference>
<proteinExistence type="predicted"/>
<dbReference type="AlphaFoldDB" id="A0A699XMZ3"/>
<evidence type="ECO:0000313" key="1">
    <source>
        <dbReference type="EMBL" id="GFD59226.1"/>
    </source>
</evidence>
<feature type="non-terminal residue" evidence="1">
    <location>
        <position position="1"/>
    </location>
</feature>
<gene>
    <name evidence="1" type="ORF">Tci_931195</name>
</gene>
<sequence length="66" mass="7407">TSHVSDFGPPSTFTPARLYDVAQQAEKRSCLDILAPPHRTDRWQMSNCGLALSSIDFVPHEIRLPE</sequence>
<comment type="caution">
    <text evidence="1">The sequence shown here is derived from an EMBL/GenBank/DDBJ whole genome shotgun (WGS) entry which is preliminary data.</text>
</comment>
<organism evidence="1">
    <name type="scientific">Tanacetum cinerariifolium</name>
    <name type="common">Dalmatian daisy</name>
    <name type="synonym">Chrysanthemum cinerariifolium</name>
    <dbReference type="NCBI Taxonomy" id="118510"/>
    <lineage>
        <taxon>Eukaryota</taxon>
        <taxon>Viridiplantae</taxon>
        <taxon>Streptophyta</taxon>
        <taxon>Embryophyta</taxon>
        <taxon>Tracheophyta</taxon>
        <taxon>Spermatophyta</taxon>
        <taxon>Magnoliopsida</taxon>
        <taxon>eudicotyledons</taxon>
        <taxon>Gunneridae</taxon>
        <taxon>Pentapetalae</taxon>
        <taxon>asterids</taxon>
        <taxon>campanulids</taxon>
        <taxon>Asterales</taxon>
        <taxon>Asteraceae</taxon>
        <taxon>Asteroideae</taxon>
        <taxon>Anthemideae</taxon>
        <taxon>Anthemidinae</taxon>
        <taxon>Tanacetum</taxon>
    </lineage>
</organism>
<protein>
    <submittedName>
        <fullName evidence="1">Uncharacterized protein</fullName>
    </submittedName>
</protein>